<protein>
    <submittedName>
        <fullName evidence="1">Uncharacterized protein</fullName>
    </submittedName>
</protein>
<evidence type="ECO:0000313" key="1">
    <source>
        <dbReference type="EMBL" id="KAJ9129558.1"/>
    </source>
</evidence>
<evidence type="ECO:0000313" key="2">
    <source>
        <dbReference type="Proteomes" id="UP001174694"/>
    </source>
</evidence>
<proteinExistence type="predicted"/>
<gene>
    <name evidence="1" type="ORF">NKR23_g12512</name>
</gene>
<keyword evidence="2" id="KW-1185">Reference proteome</keyword>
<sequence>MSRTPSQKRVRSYLDRRQTSMKRLLELHYDTKAEFVLAGSFMGQTFLFETSNDLLSSLNTSGFEERLGLDSLESIEERRLRLAATNGNPGSDAELFEQRFVLVFVFHSILLSYEAASARGTAENTTPVDQEANGCIGKGMFW</sequence>
<dbReference type="AlphaFoldDB" id="A0AA38VCN8"/>
<organism evidence="1 2">
    <name type="scientific">Pleurostoma richardsiae</name>
    <dbReference type="NCBI Taxonomy" id="41990"/>
    <lineage>
        <taxon>Eukaryota</taxon>
        <taxon>Fungi</taxon>
        <taxon>Dikarya</taxon>
        <taxon>Ascomycota</taxon>
        <taxon>Pezizomycotina</taxon>
        <taxon>Sordariomycetes</taxon>
        <taxon>Sordariomycetidae</taxon>
        <taxon>Calosphaeriales</taxon>
        <taxon>Pleurostomataceae</taxon>
        <taxon>Pleurostoma</taxon>
    </lineage>
</organism>
<dbReference type="EMBL" id="JANBVO010000169">
    <property type="protein sequence ID" value="KAJ9129558.1"/>
    <property type="molecule type" value="Genomic_DNA"/>
</dbReference>
<name>A0AA38VCN8_9PEZI</name>
<accession>A0AA38VCN8</accession>
<dbReference type="Proteomes" id="UP001174694">
    <property type="component" value="Unassembled WGS sequence"/>
</dbReference>
<reference evidence="1" key="1">
    <citation type="submission" date="2022-07" db="EMBL/GenBank/DDBJ databases">
        <title>Fungi with potential for degradation of polypropylene.</title>
        <authorList>
            <person name="Gostincar C."/>
        </authorList>
    </citation>
    <scope>NUCLEOTIDE SEQUENCE</scope>
    <source>
        <strain evidence="1">EXF-13308</strain>
    </source>
</reference>
<comment type="caution">
    <text evidence="1">The sequence shown here is derived from an EMBL/GenBank/DDBJ whole genome shotgun (WGS) entry which is preliminary data.</text>
</comment>